<proteinExistence type="predicted"/>
<reference evidence="3" key="1">
    <citation type="journal article" date="2019" name="Int. J. Syst. Evol. Microbiol.">
        <title>The Global Catalogue of Microorganisms (GCM) 10K type strain sequencing project: providing services to taxonomists for standard genome sequencing and annotation.</title>
        <authorList>
            <consortium name="The Broad Institute Genomics Platform"/>
            <consortium name="The Broad Institute Genome Sequencing Center for Infectious Disease"/>
            <person name="Wu L."/>
            <person name="Ma J."/>
        </authorList>
    </citation>
    <scope>NUCLEOTIDE SEQUENCE [LARGE SCALE GENOMIC DNA]</scope>
    <source>
        <strain evidence="3">KCTC 52487</strain>
    </source>
</reference>
<evidence type="ECO:0000313" key="2">
    <source>
        <dbReference type="EMBL" id="MFC2926545.1"/>
    </source>
</evidence>
<name>A0ABV6ZYI2_9PROT</name>
<gene>
    <name evidence="2" type="ORF">ACFOOR_10550</name>
</gene>
<dbReference type="SUPFAM" id="SSF159888">
    <property type="entry name" value="YdhG-like"/>
    <property type="match status" value="1"/>
</dbReference>
<feature type="domain" description="YdhG-like" evidence="1">
    <location>
        <begin position="25"/>
        <end position="128"/>
    </location>
</feature>
<protein>
    <submittedName>
        <fullName evidence="2">DUF1801 domain-containing protein</fullName>
    </submittedName>
</protein>
<dbReference type="RefSeq" id="WP_343164331.1">
    <property type="nucleotide sequence ID" value="NZ_JBHRSV010000019.1"/>
</dbReference>
<dbReference type="InterPro" id="IPR014922">
    <property type="entry name" value="YdhG-like"/>
</dbReference>
<keyword evidence="3" id="KW-1185">Reference proteome</keyword>
<evidence type="ECO:0000259" key="1">
    <source>
        <dbReference type="Pfam" id="PF08818"/>
    </source>
</evidence>
<sequence>MAENKTQATRQSAEDFIATVEPEKRRAEAQILLALFRKVTGWEPVMWGPSIIGFGEYHYMYDSGREGDFMATGFSPRKARLSIYILPGYQDYSEILSRLGKHSTGKSCLYVNKLEDIDLGVLAELIAAGVRDLSKIYPVKPS</sequence>
<organism evidence="2 3">
    <name type="scientific">Hyphobacterium vulgare</name>
    <dbReference type="NCBI Taxonomy" id="1736751"/>
    <lineage>
        <taxon>Bacteria</taxon>
        <taxon>Pseudomonadati</taxon>
        <taxon>Pseudomonadota</taxon>
        <taxon>Alphaproteobacteria</taxon>
        <taxon>Maricaulales</taxon>
        <taxon>Maricaulaceae</taxon>
        <taxon>Hyphobacterium</taxon>
    </lineage>
</organism>
<dbReference type="Pfam" id="PF08818">
    <property type="entry name" value="DUF1801"/>
    <property type="match status" value="1"/>
</dbReference>
<evidence type="ECO:0000313" key="3">
    <source>
        <dbReference type="Proteomes" id="UP001595379"/>
    </source>
</evidence>
<accession>A0ABV6ZYI2</accession>
<comment type="caution">
    <text evidence="2">The sequence shown here is derived from an EMBL/GenBank/DDBJ whole genome shotgun (WGS) entry which is preliminary data.</text>
</comment>
<dbReference type="Proteomes" id="UP001595379">
    <property type="component" value="Unassembled WGS sequence"/>
</dbReference>
<dbReference type="EMBL" id="JBHRSV010000019">
    <property type="protein sequence ID" value="MFC2926545.1"/>
    <property type="molecule type" value="Genomic_DNA"/>
</dbReference>